<dbReference type="InterPro" id="IPR011257">
    <property type="entry name" value="DNA_glycosylase"/>
</dbReference>
<evidence type="ECO:0000256" key="3">
    <source>
        <dbReference type="ARBA" id="ARBA00012045"/>
    </source>
</evidence>
<feature type="region of interest" description="Disordered" evidence="14">
    <location>
        <begin position="9"/>
        <end position="28"/>
    </location>
</feature>
<gene>
    <name evidence="17" type="primary">MUTYH</name>
</gene>
<proteinExistence type="inferred from homology"/>
<evidence type="ECO:0000256" key="10">
    <source>
        <dbReference type="ARBA" id="ARBA00023014"/>
    </source>
</evidence>
<keyword evidence="9 13" id="KW-0408">Iron</keyword>
<dbReference type="EC" id="3.2.2.31" evidence="3 13"/>
<dbReference type="PROSITE" id="PS01155">
    <property type="entry name" value="ENDONUCLEASE_III_2"/>
    <property type="match status" value="1"/>
</dbReference>
<keyword evidence="10" id="KW-0411">Iron-sulfur</keyword>
<dbReference type="InterPro" id="IPR003265">
    <property type="entry name" value="HhH-GPD_domain"/>
</dbReference>
<dbReference type="InterPro" id="IPR023170">
    <property type="entry name" value="HhH_base_excis_C"/>
</dbReference>
<dbReference type="CDD" id="cd03431">
    <property type="entry name" value="NUDIX_DNA_Glycosylase_C-MutY"/>
    <property type="match status" value="1"/>
</dbReference>
<reference evidence="17" key="1">
    <citation type="submission" date="2025-08" db="UniProtKB">
        <authorList>
            <consortium name="RefSeq"/>
        </authorList>
    </citation>
    <scope>IDENTIFICATION</scope>
</reference>
<feature type="region of interest" description="Disordered" evidence="14">
    <location>
        <begin position="502"/>
        <end position="522"/>
    </location>
</feature>
<dbReference type="SUPFAM" id="SSF48150">
    <property type="entry name" value="DNA-glycosylase"/>
    <property type="match status" value="1"/>
</dbReference>
<evidence type="ECO:0000256" key="12">
    <source>
        <dbReference type="ARBA" id="ARBA00023295"/>
    </source>
</evidence>
<evidence type="ECO:0000256" key="8">
    <source>
        <dbReference type="ARBA" id="ARBA00022801"/>
    </source>
</evidence>
<dbReference type="CDD" id="cd00056">
    <property type="entry name" value="ENDO3c"/>
    <property type="match status" value="1"/>
</dbReference>
<keyword evidence="5" id="KW-0004">4Fe-4S</keyword>
<evidence type="ECO:0000256" key="11">
    <source>
        <dbReference type="ARBA" id="ARBA00023204"/>
    </source>
</evidence>
<accession>A0ABM1JQM8</accession>
<protein>
    <recommendedName>
        <fullName evidence="4 13">Adenine DNA glycosylase</fullName>
        <ecNumber evidence="3 13">3.2.2.31</ecNumber>
    </recommendedName>
</protein>
<evidence type="ECO:0000256" key="13">
    <source>
        <dbReference type="RuleBase" id="RU365096"/>
    </source>
</evidence>
<dbReference type="Gene3D" id="1.10.340.30">
    <property type="entry name" value="Hypothetical protein, domain 2"/>
    <property type="match status" value="1"/>
</dbReference>
<dbReference type="InterPro" id="IPR000445">
    <property type="entry name" value="HhH_motif"/>
</dbReference>
<dbReference type="Proteomes" id="UP000694871">
    <property type="component" value="Unplaced"/>
</dbReference>
<keyword evidence="16" id="KW-1185">Reference proteome</keyword>
<dbReference type="RefSeq" id="XP_015263765.1">
    <property type="nucleotide sequence ID" value="XM_015408279.1"/>
</dbReference>
<evidence type="ECO:0000256" key="2">
    <source>
        <dbReference type="ARBA" id="ARBA00008343"/>
    </source>
</evidence>
<keyword evidence="11" id="KW-0234">DNA repair</keyword>
<evidence type="ECO:0000313" key="16">
    <source>
        <dbReference type="Proteomes" id="UP000694871"/>
    </source>
</evidence>
<name>A0ABM1JQM8_GEKJA</name>
<dbReference type="Gene3D" id="3.90.79.10">
    <property type="entry name" value="Nucleoside Triphosphate Pyrophosphohydrolase"/>
    <property type="match status" value="1"/>
</dbReference>
<dbReference type="InterPro" id="IPR044298">
    <property type="entry name" value="MIG/MutY"/>
</dbReference>
<keyword evidence="6" id="KW-0479">Metal-binding</keyword>
<evidence type="ECO:0000313" key="17">
    <source>
        <dbReference type="RefSeq" id="XP_015263765.1"/>
    </source>
</evidence>
<dbReference type="InterPro" id="IPR004036">
    <property type="entry name" value="Endonuclease-III-like_CS2"/>
</dbReference>
<dbReference type="SMART" id="SM00478">
    <property type="entry name" value="ENDO3c"/>
    <property type="match status" value="1"/>
</dbReference>
<comment type="cofactor">
    <cofactor evidence="13">
        <name>[4Fe-4S] cluster</name>
        <dbReference type="ChEBI" id="CHEBI:49883"/>
    </cofactor>
    <text evidence="13">Binds 1 [4Fe-4S] cluster.</text>
</comment>
<dbReference type="Pfam" id="PF00730">
    <property type="entry name" value="HhH-GPD"/>
    <property type="match status" value="1"/>
</dbReference>
<evidence type="ECO:0000256" key="4">
    <source>
        <dbReference type="ARBA" id="ARBA00022023"/>
    </source>
</evidence>
<dbReference type="InterPro" id="IPR029119">
    <property type="entry name" value="MutY_C"/>
</dbReference>
<feature type="compositionally biased region" description="Basic and acidic residues" evidence="14">
    <location>
        <begin position="17"/>
        <end position="28"/>
    </location>
</feature>
<evidence type="ECO:0000256" key="7">
    <source>
        <dbReference type="ARBA" id="ARBA00022763"/>
    </source>
</evidence>
<dbReference type="GeneID" id="107107915"/>
<comment type="similarity">
    <text evidence="2 13">Belongs to the Nth/MutY family.</text>
</comment>
<evidence type="ECO:0000256" key="5">
    <source>
        <dbReference type="ARBA" id="ARBA00022485"/>
    </source>
</evidence>
<evidence type="ECO:0000259" key="15">
    <source>
        <dbReference type="SMART" id="SM00478"/>
    </source>
</evidence>
<evidence type="ECO:0000256" key="14">
    <source>
        <dbReference type="SAM" id="MobiDB-lite"/>
    </source>
</evidence>
<evidence type="ECO:0000256" key="1">
    <source>
        <dbReference type="ARBA" id="ARBA00000843"/>
    </source>
</evidence>
<keyword evidence="12 13" id="KW-0326">Glycosidase</keyword>
<keyword evidence="8" id="KW-0378">Hydrolase</keyword>
<feature type="domain" description="HhH-GPD" evidence="15">
    <location>
        <begin position="97"/>
        <end position="249"/>
    </location>
</feature>
<evidence type="ECO:0000256" key="6">
    <source>
        <dbReference type="ARBA" id="ARBA00022723"/>
    </source>
</evidence>
<feature type="compositionally biased region" description="Low complexity" evidence="14">
    <location>
        <begin position="503"/>
        <end position="514"/>
    </location>
</feature>
<dbReference type="InterPro" id="IPR015797">
    <property type="entry name" value="NUDIX_hydrolase-like_dom_sf"/>
</dbReference>
<evidence type="ECO:0000256" key="9">
    <source>
        <dbReference type="ARBA" id="ARBA00023004"/>
    </source>
</evidence>
<comment type="function">
    <text evidence="13">Adenine glycosylase active on G-A mispairs.</text>
</comment>
<keyword evidence="7 13" id="KW-0227">DNA damage</keyword>
<sequence length="522" mass="58191">MSKIQLAACSKQGIQHGTDKPQKSPRKFEESTMLCKGVPSQQSSFHTFSSAVEIELFRKRLLAWYNNCKRDLPWRKLATIEADADRRAYAVWVSEIMLQQTQVASVINYYNRWMQKWPTLQDLAGASLEEVNELWAGLGYYSRGKRLQEGAHKIVSEMAGHVPRTAEELQKLLPGVGKYTAGAIASIAFGQVTGVVDGNVIRVLCRVRAIGADPTNSAVTDKVWALSHALVDPAHPGDFNQAMMELGAMVCTPRAPLCMKCPVRQHCRAHHRVEKELEDSAKRLTGRSASKSSWVLDVEECANLTGSCSLCLPPSELWDRSLGVTNFPRKASKKQPRIERTATCVLQRKCHEDKPEYLIVQRPSTGLLAGLWEFPSLLLGPGQEKQQKATVANHLRAWVGSEVAVGRLQHVGEVLHMFSHIRQTYTIYFLNLDKYEGNCKMEATLPPCKWVTKVKFQNSAVSTAMKKVLKAYEKWSSAVSVSKVAKRKRDSLCASKPVLEAESSSSKKQLSLDSFLASHPKS</sequence>
<organism evidence="16 17">
    <name type="scientific">Gekko japonicus</name>
    <name type="common">Schlegel's Japanese gecko</name>
    <dbReference type="NCBI Taxonomy" id="146911"/>
    <lineage>
        <taxon>Eukaryota</taxon>
        <taxon>Metazoa</taxon>
        <taxon>Chordata</taxon>
        <taxon>Craniata</taxon>
        <taxon>Vertebrata</taxon>
        <taxon>Euteleostomi</taxon>
        <taxon>Lepidosauria</taxon>
        <taxon>Squamata</taxon>
        <taxon>Bifurcata</taxon>
        <taxon>Gekkota</taxon>
        <taxon>Gekkonidae</taxon>
        <taxon>Gekkoninae</taxon>
        <taxon>Gekko</taxon>
    </lineage>
</organism>
<dbReference type="Pfam" id="PF00633">
    <property type="entry name" value="HHH"/>
    <property type="match status" value="1"/>
</dbReference>
<dbReference type="SUPFAM" id="SSF55811">
    <property type="entry name" value="Nudix"/>
    <property type="match status" value="1"/>
</dbReference>
<dbReference type="Gene3D" id="1.10.1670.10">
    <property type="entry name" value="Helix-hairpin-Helix base-excision DNA repair enzymes (C-terminal)"/>
    <property type="match status" value="1"/>
</dbReference>
<dbReference type="Pfam" id="PF14815">
    <property type="entry name" value="NUDIX_4"/>
    <property type="match status" value="1"/>
</dbReference>
<dbReference type="PANTHER" id="PTHR42944:SF1">
    <property type="entry name" value="ADENINE DNA GLYCOSYLASE"/>
    <property type="match status" value="1"/>
</dbReference>
<comment type="catalytic activity">
    <reaction evidence="1 13">
        <text>Hydrolyzes free adenine bases from 7,8-dihydro-8-oxoguanine:adenine mismatched double-stranded DNA, leaving an apurinic site.</text>
        <dbReference type="EC" id="3.2.2.31"/>
    </reaction>
</comment>
<dbReference type="PANTHER" id="PTHR42944">
    <property type="entry name" value="ADENINE DNA GLYCOSYLASE"/>
    <property type="match status" value="1"/>
</dbReference>